<dbReference type="EMBL" id="BNJG01000001">
    <property type="protein sequence ID" value="GHO53606.1"/>
    <property type="molecule type" value="Genomic_DNA"/>
</dbReference>
<keyword evidence="4" id="KW-0175">Coiled coil</keyword>
<feature type="transmembrane region" description="Helical" evidence="5">
    <location>
        <begin position="32"/>
        <end position="49"/>
    </location>
</feature>
<dbReference type="RefSeq" id="WP_201370418.1">
    <property type="nucleotide sequence ID" value="NZ_BNJG01000001.1"/>
</dbReference>
<dbReference type="Gene3D" id="3.40.50.300">
    <property type="entry name" value="P-loop containing nucleotide triphosphate hydrolases"/>
    <property type="match status" value="1"/>
</dbReference>
<dbReference type="InterPro" id="IPR045076">
    <property type="entry name" value="MutS"/>
</dbReference>
<dbReference type="SMART" id="SM00534">
    <property type="entry name" value="MUTSac"/>
    <property type="match status" value="1"/>
</dbReference>
<evidence type="ECO:0000313" key="7">
    <source>
        <dbReference type="EMBL" id="GHO53606.1"/>
    </source>
</evidence>
<keyword evidence="1" id="KW-0547">Nucleotide-binding</keyword>
<keyword evidence="8" id="KW-1185">Reference proteome</keyword>
<dbReference type="Pfam" id="PF00488">
    <property type="entry name" value="MutS_V"/>
    <property type="match status" value="1"/>
</dbReference>
<dbReference type="PANTHER" id="PTHR11361:SF99">
    <property type="entry name" value="DNA MISMATCH REPAIR PROTEIN"/>
    <property type="match status" value="1"/>
</dbReference>
<evidence type="ECO:0000256" key="2">
    <source>
        <dbReference type="ARBA" id="ARBA00022840"/>
    </source>
</evidence>
<dbReference type="InterPro" id="IPR000432">
    <property type="entry name" value="DNA_mismatch_repair_MutS_C"/>
</dbReference>
<keyword evidence="5" id="KW-0812">Transmembrane</keyword>
<evidence type="ECO:0000256" key="4">
    <source>
        <dbReference type="SAM" id="Coils"/>
    </source>
</evidence>
<feature type="coiled-coil region" evidence="4">
    <location>
        <begin position="2"/>
        <end position="29"/>
    </location>
</feature>
<keyword evidence="5" id="KW-1133">Transmembrane helix</keyword>
<dbReference type="InterPro" id="IPR027417">
    <property type="entry name" value="P-loop_NTPase"/>
</dbReference>
<keyword evidence="3" id="KW-0238">DNA-binding</keyword>
<dbReference type="Proteomes" id="UP000654345">
    <property type="component" value="Unassembled WGS sequence"/>
</dbReference>
<feature type="domain" description="DNA mismatch repair proteins mutS family" evidence="6">
    <location>
        <begin position="436"/>
        <end position="616"/>
    </location>
</feature>
<dbReference type="InterPro" id="IPR036187">
    <property type="entry name" value="DNA_mismatch_repair_MutS_sf"/>
</dbReference>
<dbReference type="SUPFAM" id="SSF48334">
    <property type="entry name" value="DNA repair protein MutS, domain III"/>
    <property type="match status" value="1"/>
</dbReference>
<comment type="caution">
    <text evidence="7">The sequence shown here is derived from an EMBL/GenBank/DDBJ whole genome shotgun (WGS) entry which is preliminary data.</text>
</comment>
<evidence type="ECO:0000259" key="6">
    <source>
        <dbReference type="SMART" id="SM00534"/>
    </source>
</evidence>
<feature type="transmembrane region" description="Helical" evidence="5">
    <location>
        <begin position="55"/>
        <end position="72"/>
    </location>
</feature>
<keyword evidence="5" id="KW-0472">Membrane</keyword>
<feature type="transmembrane region" description="Helical" evidence="5">
    <location>
        <begin position="221"/>
        <end position="239"/>
    </location>
</feature>
<reference evidence="7 8" key="1">
    <citation type="journal article" date="2021" name="Int. J. Syst. Evol. Microbiol.">
        <title>Reticulibacter mediterranei gen. nov., sp. nov., within the new family Reticulibacteraceae fam. nov., and Ktedonospora formicarum gen. nov., sp. nov., Ktedonobacter robiniae sp. nov., Dictyobacter formicarum sp. nov. and Dictyobacter arantiisoli sp. nov., belonging to the class Ktedonobacteria.</title>
        <authorList>
            <person name="Yabe S."/>
            <person name="Zheng Y."/>
            <person name="Wang C.M."/>
            <person name="Sakai Y."/>
            <person name="Abe K."/>
            <person name="Yokota A."/>
            <person name="Donadio S."/>
            <person name="Cavaletti L."/>
            <person name="Monciardini P."/>
        </authorList>
    </citation>
    <scope>NUCLEOTIDE SEQUENCE [LARGE SCALE GENOMIC DNA]</scope>
    <source>
        <strain evidence="7 8">SOSP1-30</strain>
    </source>
</reference>
<sequence>MKTTRTERLALLQRQIERLEARRARRELKSNYFAWQQVMALLLGFVISFVLLAIFRPLGVLAILGAIAYFYYSRKQQVAYSDSALKLKNLVQFYETQVARARLDWEHIPSVPARSEQSDHPFENDLDISGEYSLHQLLNTAFSHEGSLHLRKWLLQREPDLETIQHRQALVRELTTQTRFRHKLAFHSLYTTRYMSELFDAKRILLWLAQDDAPRPPRYKLFVPCVLTVILLASLLLYALGILPVMVPLVLLLVSVSWSLFTMRDRLALFADASFISQSFAQLGDIFGYLEHYPYQEGSRLQELCAPFAQEKAQGPTHLLARLRRLARMATFSQDQVGALFLNALLPWDAYIADQLALSKQVAINNLPQWLSAWFELEALCSLANFAYLNPEYTLPEVVAQEKLGNAPLLQGTALGHPLLEPEGKVTNDVSFARQGDVMLITGSNMAGKSTFLRTVGLNLCLAYAGGPVNAASLHTTLFELCCCIRVVDSVTDGYSYFYAEVRRLRQILSRLQGQPRYPLFFLIDEIFKGTNNRERLIGSHAYIYALAGQHCLGAISTHDLELVSLSDELPQIYNYHFREHVIKGKMSFDYCLRTGPCPTSNALKIMRLEGLPISWPGAPAVPAQLEEV</sequence>
<evidence type="ECO:0000256" key="1">
    <source>
        <dbReference type="ARBA" id="ARBA00022741"/>
    </source>
</evidence>
<organism evidence="7 8">
    <name type="scientific">Ktedonobacter robiniae</name>
    <dbReference type="NCBI Taxonomy" id="2778365"/>
    <lineage>
        <taxon>Bacteria</taxon>
        <taxon>Bacillati</taxon>
        <taxon>Chloroflexota</taxon>
        <taxon>Ktedonobacteria</taxon>
        <taxon>Ktedonobacterales</taxon>
        <taxon>Ktedonobacteraceae</taxon>
        <taxon>Ktedonobacter</taxon>
    </lineage>
</organism>
<keyword evidence="2" id="KW-0067">ATP-binding</keyword>
<proteinExistence type="predicted"/>
<dbReference type="Gene3D" id="1.10.1420.10">
    <property type="match status" value="1"/>
</dbReference>
<dbReference type="PANTHER" id="PTHR11361">
    <property type="entry name" value="DNA MISMATCH REPAIR PROTEIN MUTS FAMILY MEMBER"/>
    <property type="match status" value="1"/>
</dbReference>
<evidence type="ECO:0000313" key="8">
    <source>
        <dbReference type="Proteomes" id="UP000654345"/>
    </source>
</evidence>
<accession>A0ABQ3ULJ6</accession>
<evidence type="ECO:0000256" key="3">
    <source>
        <dbReference type="ARBA" id="ARBA00023125"/>
    </source>
</evidence>
<gene>
    <name evidence="7" type="ORF">KSB_20810</name>
</gene>
<dbReference type="SUPFAM" id="SSF52540">
    <property type="entry name" value="P-loop containing nucleoside triphosphate hydrolases"/>
    <property type="match status" value="1"/>
</dbReference>
<name>A0ABQ3ULJ6_9CHLR</name>
<protein>
    <submittedName>
        <fullName evidence="7">DNA mismatch repair protein</fullName>
    </submittedName>
</protein>
<evidence type="ECO:0000256" key="5">
    <source>
        <dbReference type="SAM" id="Phobius"/>
    </source>
</evidence>